<dbReference type="InterPro" id="IPR010402">
    <property type="entry name" value="CCT_domain"/>
</dbReference>
<evidence type="ECO:0000313" key="5">
    <source>
        <dbReference type="EMBL" id="KAJ8431952.1"/>
    </source>
</evidence>
<dbReference type="OrthoDB" id="153872at2759"/>
<accession>A0A9Q1Q7K0</accession>
<feature type="domain" description="CCT" evidence="4">
    <location>
        <begin position="250"/>
        <end position="292"/>
    </location>
</feature>
<dbReference type="PANTHER" id="PTHR31319:SF103">
    <property type="entry name" value="CCT MOTIF FAMILY PROTEIN"/>
    <property type="match status" value="1"/>
</dbReference>
<protein>
    <recommendedName>
        <fullName evidence="4">CCT domain-containing protein</fullName>
    </recommendedName>
</protein>
<dbReference type="AlphaFoldDB" id="A0A9Q1Q7K0"/>
<proteinExistence type="predicted"/>
<evidence type="ECO:0000256" key="2">
    <source>
        <dbReference type="ARBA" id="ARBA00023242"/>
    </source>
</evidence>
<keyword evidence="6" id="KW-1185">Reference proteome</keyword>
<dbReference type="GO" id="GO:0005634">
    <property type="term" value="C:nucleus"/>
    <property type="evidence" value="ECO:0007669"/>
    <property type="project" value="UniProtKB-SubCell"/>
</dbReference>
<gene>
    <name evidence="5" type="ORF">Cgig2_000011</name>
</gene>
<comment type="caution">
    <text evidence="5">The sequence shown here is derived from an EMBL/GenBank/DDBJ whole genome shotgun (WGS) entry which is preliminary data.</text>
</comment>
<evidence type="ECO:0000259" key="4">
    <source>
        <dbReference type="PROSITE" id="PS51017"/>
    </source>
</evidence>
<dbReference type="PANTHER" id="PTHR31319">
    <property type="entry name" value="ZINC FINGER PROTEIN CONSTANS-LIKE 4"/>
    <property type="match status" value="1"/>
</dbReference>
<dbReference type="GO" id="GO:0003700">
    <property type="term" value="F:DNA-binding transcription factor activity"/>
    <property type="evidence" value="ECO:0007669"/>
    <property type="project" value="TreeGrafter"/>
</dbReference>
<name>A0A9Q1Q7K0_9CARY</name>
<dbReference type="PROSITE" id="PS51017">
    <property type="entry name" value="CCT"/>
    <property type="match status" value="1"/>
</dbReference>
<dbReference type="GO" id="GO:0009909">
    <property type="term" value="P:regulation of flower development"/>
    <property type="evidence" value="ECO:0007669"/>
    <property type="project" value="InterPro"/>
</dbReference>
<evidence type="ECO:0000256" key="1">
    <source>
        <dbReference type="ARBA" id="ARBA00004123"/>
    </source>
</evidence>
<dbReference type="InterPro" id="IPR045281">
    <property type="entry name" value="CONSTANS-like"/>
</dbReference>
<comment type="subcellular location">
    <subcellularLocation>
        <location evidence="1 3">Nucleus</location>
    </subcellularLocation>
</comment>
<evidence type="ECO:0000313" key="6">
    <source>
        <dbReference type="Proteomes" id="UP001153076"/>
    </source>
</evidence>
<organism evidence="5 6">
    <name type="scientific">Carnegiea gigantea</name>
    <dbReference type="NCBI Taxonomy" id="171969"/>
    <lineage>
        <taxon>Eukaryota</taxon>
        <taxon>Viridiplantae</taxon>
        <taxon>Streptophyta</taxon>
        <taxon>Embryophyta</taxon>
        <taxon>Tracheophyta</taxon>
        <taxon>Spermatophyta</taxon>
        <taxon>Magnoliopsida</taxon>
        <taxon>eudicotyledons</taxon>
        <taxon>Gunneridae</taxon>
        <taxon>Pentapetalae</taxon>
        <taxon>Caryophyllales</taxon>
        <taxon>Cactineae</taxon>
        <taxon>Cactaceae</taxon>
        <taxon>Cactoideae</taxon>
        <taxon>Echinocereeae</taxon>
        <taxon>Carnegiea</taxon>
    </lineage>
</organism>
<dbReference type="Proteomes" id="UP001153076">
    <property type="component" value="Unassembled WGS sequence"/>
</dbReference>
<reference evidence="5" key="1">
    <citation type="submission" date="2022-04" db="EMBL/GenBank/DDBJ databases">
        <title>Carnegiea gigantea Genome sequencing and assembly v2.</title>
        <authorList>
            <person name="Copetti D."/>
            <person name="Sanderson M.J."/>
            <person name="Burquez A."/>
            <person name="Wojciechowski M.F."/>
        </authorList>
    </citation>
    <scope>NUCLEOTIDE SEQUENCE</scope>
    <source>
        <strain evidence="5">SGP5-SGP5p</strain>
        <tissue evidence="5">Aerial part</tissue>
    </source>
</reference>
<sequence>MSSDIFVLDEPYLTYLNSNMLYPEISDNFFTGPLSEISDSIDTLLQEILSDDYCPNSDQLTTQIPADETHFLDQISHTHFSNSPPSRQFETMSLSQQLNEQQNQTHLANLQISCNLASGCDNQSVLEIESEDFHLGFNSTNYNSYLMQRSFSYGSNSFDEKSHFLFQPSVDAHLEVHNFQGMDSVENENGFVGNQIRRVYSTGNLPEVRMNQMAEGSVRVSSAFGEGGRGERISIEEANSKVGRYSAEERKERIDRYRAKRTQRNFNKTIKYACRKTLADSRARVRGRFARNDETGEVNKCSSCFHPSELKSMMIFG</sequence>
<keyword evidence="2 3" id="KW-0539">Nucleus</keyword>
<dbReference type="Pfam" id="PF06203">
    <property type="entry name" value="CCT"/>
    <property type="match status" value="1"/>
</dbReference>
<evidence type="ECO:0000256" key="3">
    <source>
        <dbReference type="PROSITE-ProRule" id="PRU00357"/>
    </source>
</evidence>
<dbReference type="EMBL" id="JAKOGI010000651">
    <property type="protein sequence ID" value="KAJ8431952.1"/>
    <property type="molecule type" value="Genomic_DNA"/>
</dbReference>